<evidence type="ECO:0000313" key="2">
    <source>
        <dbReference type="Proteomes" id="UP001054821"/>
    </source>
</evidence>
<accession>A0AAD5F441</accession>
<dbReference type="EMBL" id="JAJFAZ020000001">
    <property type="protein sequence ID" value="KAI5352413.1"/>
    <property type="molecule type" value="Genomic_DNA"/>
</dbReference>
<gene>
    <name evidence="1" type="ORF">L3X38_005304</name>
</gene>
<organism evidence="1 2">
    <name type="scientific">Prunus dulcis</name>
    <name type="common">Almond</name>
    <name type="synonym">Amygdalus dulcis</name>
    <dbReference type="NCBI Taxonomy" id="3755"/>
    <lineage>
        <taxon>Eukaryota</taxon>
        <taxon>Viridiplantae</taxon>
        <taxon>Streptophyta</taxon>
        <taxon>Embryophyta</taxon>
        <taxon>Tracheophyta</taxon>
        <taxon>Spermatophyta</taxon>
        <taxon>Magnoliopsida</taxon>
        <taxon>eudicotyledons</taxon>
        <taxon>Gunneridae</taxon>
        <taxon>Pentapetalae</taxon>
        <taxon>rosids</taxon>
        <taxon>fabids</taxon>
        <taxon>Rosales</taxon>
        <taxon>Rosaceae</taxon>
        <taxon>Amygdaloideae</taxon>
        <taxon>Amygdaleae</taxon>
        <taxon>Prunus</taxon>
    </lineage>
</organism>
<comment type="caution">
    <text evidence="1">The sequence shown here is derived from an EMBL/GenBank/DDBJ whole genome shotgun (WGS) entry which is preliminary data.</text>
</comment>
<reference evidence="1 2" key="1">
    <citation type="journal article" date="2022" name="G3 (Bethesda)">
        <title>Whole-genome sequence and methylome profiling of the almond [Prunus dulcis (Mill.) D.A. Webb] cultivar 'Nonpareil'.</title>
        <authorList>
            <person name="D'Amico-Willman K.M."/>
            <person name="Ouma W.Z."/>
            <person name="Meulia T."/>
            <person name="Sideli G.M."/>
            <person name="Gradziel T.M."/>
            <person name="Fresnedo-Ramirez J."/>
        </authorList>
    </citation>
    <scope>NUCLEOTIDE SEQUENCE [LARGE SCALE GENOMIC DNA]</scope>
    <source>
        <strain evidence="1">Clone GOH B32 T37-40</strain>
    </source>
</reference>
<dbReference type="Proteomes" id="UP001054821">
    <property type="component" value="Chromosome 1"/>
</dbReference>
<name>A0AAD5F441_PRUDU</name>
<keyword evidence="2" id="KW-1185">Reference proteome</keyword>
<proteinExistence type="predicted"/>
<protein>
    <submittedName>
        <fullName evidence="1">Uncharacterized protein</fullName>
    </submittedName>
</protein>
<dbReference type="AlphaFoldDB" id="A0AAD5F441"/>
<sequence length="169" mass="19035">MIKQAYNHYNSIGSPSIPIVARLYNPKNLEDQPDFQPPSEDRAGLSHSSVIQLSIGSSWKLTHRQEPSVLIHESTRGIGVGRVSSLGRKKTPTVAIKQLVKDYEHHCWVLLNDKCLQTFACSLLSALERVTELVIGLVTCIMYHKEVEKASAARKRPPRIQFDCDEKRS</sequence>
<evidence type="ECO:0000313" key="1">
    <source>
        <dbReference type="EMBL" id="KAI5352413.1"/>
    </source>
</evidence>